<dbReference type="eggNOG" id="ENOG502RZ62">
    <property type="taxonomic scope" value="Eukaryota"/>
</dbReference>
<dbReference type="OMA" id="CTATTMI"/>
<dbReference type="GO" id="GO:0016020">
    <property type="term" value="C:membrane"/>
    <property type="evidence" value="ECO:0007669"/>
    <property type="project" value="UniProtKB-SubCell"/>
</dbReference>
<keyword evidence="8" id="KW-1185">Reference proteome</keyword>
<evidence type="ECO:0000256" key="2">
    <source>
        <dbReference type="ARBA" id="ARBA00022692"/>
    </source>
</evidence>
<keyword evidence="2 5" id="KW-0812">Transmembrane</keyword>
<keyword evidence="3 5" id="KW-1133">Transmembrane helix</keyword>
<gene>
    <name evidence="9" type="primary">LOC104610879</name>
</gene>
<evidence type="ECO:0000313" key="9">
    <source>
        <dbReference type="RefSeq" id="XP_010276012.1"/>
    </source>
</evidence>
<dbReference type="PANTHER" id="PTHR31204">
    <property type="entry name" value="SIGMA INTRACELLULAR RECEPTOR 2"/>
    <property type="match status" value="1"/>
</dbReference>
<feature type="transmembrane region" description="Helical" evidence="6">
    <location>
        <begin position="118"/>
        <end position="137"/>
    </location>
</feature>
<comment type="subcellular location">
    <subcellularLocation>
        <location evidence="1">Membrane</location>
        <topology evidence="1">Multi-pass membrane protein</topology>
    </subcellularLocation>
</comment>
<protein>
    <submittedName>
        <fullName evidence="9">Transmembrane protein 97</fullName>
    </submittedName>
</protein>
<evidence type="ECO:0000256" key="5">
    <source>
        <dbReference type="PROSITE-ProRule" id="PRU01087"/>
    </source>
</evidence>
<dbReference type="OrthoDB" id="433124at2759"/>
<keyword evidence="4 5" id="KW-0472">Membrane</keyword>
<dbReference type="RefSeq" id="XP_010276012.1">
    <property type="nucleotide sequence ID" value="XM_010277710.2"/>
</dbReference>
<dbReference type="AlphaFoldDB" id="A0A1U8B8P6"/>
<dbReference type="InterPro" id="IPR051987">
    <property type="entry name" value="Sigma-2_receptor-like"/>
</dbReference>
<accession>A0A1U8B8P6</accession>
<dbReference type="GeneID" id="104610879"/>
<dbReference type="PROSITE" id="PS51751">
    <property type="entry name" value="EXPERA"/>
    <property type="match status" value="1"/>
</dbReference>
<evidence type="ECO:0000256" key="1">
    <source>
        <dbReference type="ARBA" id="ARBA00004141"/>
    </source>
</evidence>
<evidence type="ECO:0000256" key="6">
    <source>
        <dbReference type="SAM" id="Phobius"/>
    </source>
</evidence>
<evidence type="ECO:0000259" key="7">
    <source>
        <dbReference type="PROSITE" id="PS51751"/>
    </source>
</evidence>
<dbReference type="FunCoup" id="A0A1U8B8P6">
    <property type="interactions" value="993"/>
</dbReference>
<organism evidence="8 9">
    <name type="scientific">Nelumbo nucifera</name>
    <name type="common">Sacred lotus</name>
    <dbReference type="NCBI Taxonomy" id="4432"/>
    <lineage>
        <taxon>Eukaryota</taxon>
        <taxon>Viridiplantae</taxon>
        <taxon>Streptophyta</taxon>
        <taxon>Embryophyta</taxon>
        <taxon>Tracheophyta</taxon>
        <taxon>Spermatophyta</taxon>
        <taxon>Magnoliopsida</taxon>
        <taxon>Proteales</taxon>
        <taxon>Nelumbonaceae</taxon>
        <taxon>Nelumbo</taxon>
    </lineage>
</organism>
<evidence type="ECO:0000256" key="4">
    <source>
        <dbReference type="ARBA" id="ARBA00023136"/>
    </source>
</evidence>
<feature type="transmembrane region" description="Helical" evidence="6">
    <location>
        <begin position="149"/>
        <end position="166"/>
    </location>
</feature>
<evidence type="ECO:0000256" key="3">
    <source>
        <dbReference type="ARBA" id="ARBA00022989"/>
    </source>
</evidence>
<proteinExistence type="predicted"/>
<dbReference type="Pfam" id="PF05241">
    <property type="entry name" value="EBP"/>
    <property type="match status" value="1"/>
</dbReference>
<dbReference type="GO" id="GO:0005783">
    <property type="term" value="C:endoplasmic reticulum"/>
    <property type="evidence" value="ECO:0000318"/>
    <property type="project" value="GO_Central"/>
</dbReference>
<dbReference type="InterPro" id="IPR033118">
    <property type="entry name" value="EXPERA"/>
</dbReference>
<reference evidence="9" key="1">
    <citation type="submission" date="2025-08" db="UniProtKB">
        <authorList>
            <consortium name="RefSeq"/>
        </authorList>
    </citation>
    <scope>IDENTIFICATION</scope>
</reference>
<feature type="transmembrane region" description="Helical" evidence="6">
    <location>
        <begin position="84"/>
        <end position="106"/>
    </location>
</feature>
<dbReference type="Proteomes" id="UP000189703">
    <property type="component" value="Unplaced"/>
</dbReference>
<dbReference type="InParanoid" id="A0A1U8B8P6"/>
<feature type="domain" description="EXPERA" evidence="7">
    <location>
        <begin position="29"/>
        <end position="161"/>
    </location>
</feature>
<dbReference type="PANTHER" id="PTHR31204:SF1">
    <property type="entry name" value="SIGMA INTRACELLULAR RECEPTOR 2"/>
    <property type="match status" value="1"/>
</dbReference>
<evidence type="ECO:0000313" key="8">
    <source>
        <dbReference type="Proteomes" id="UP000189703"/>
    </source>
</evidence>
<dbReference type="KEGG" id="nnu:104610879"/>
<name>A0A1U8B8P6_NELNU</name>
<sequence length="189" mass="21590">MMNNFDIFKILKSYMKLHMIHNMGLCKLVDAILFFFFLLIAVVAPLIDAQTCLPLHMFPDFLVDLKSWYAREYGDYLIVEKPGFFVGIVWLELLLQWPLSIANLYGIVAKKSWMKTTCLIYGVSTLSTMVAILGELMGSGKTSDKLLKMYFPFLGFTVLAILRGVVPQSNKASSDKLSRPMMDRKKRID</sequence>